<name>A0A382FTI2_9ZZZZ</name>
<feature type="non-terminal residue" evidence="1">
    <location>
        <position position="46"/>
    </location>
</feature>
<sequence>MLLPLQLLLPTSELFHHTLDARPLAVAECFSDQAETAVVAPQYFKV</sequence>
<dbReference type="AlphaFoldDB" id="A0A382FTI2"/>
<accession>A0A382FTI2</accession>
<organism evidence="1">
    <name type="scientific">marine metagenome</name>
    <dbReference type="NCBI Taxonomy" id="408172"/>
    <lineage>
        <taxon>unclassified sequences</taxon>
        <taxon>metagenomes</taxon>
        <taxon>ecological metagenomes</taxon>
    </lineage>
</organism>
<reference evidence="1" key="1">
    <citation type="submission" date="2018-05" db="EMBL/GenBank/DDBJ databases">
        <authorList>
            <person name="Lanie J.A."/>
            <person name="Ng W.-L."/>
            <person name="Kazmierczak K.M."/>
            <person name="Andrzejewski T.M."/>
            <person name="Davidsen T.M."/>
            <person name="Wayne K.J."/>
            <person name="Tettelin H."/>
            <person name="Glass J.I."/>
            <person name="Rusch D."/>
            <person name="Podicherti R."/>
            <person name="Tsui H.-C.T."/>
            <person name="Winkler M.E."/>
        </authorList>
    </citation>
    <scope>NUCLEOTIDE SEQUENCE</scope>
</reference>
<dbReference type="EMBL" id="UINC01051792">
    <property type="protein sequence ID" value="SVB66378.1"/>
    <property type="molecule type" value="Genomic_DNA"/>
</dbReference>
<protein>
    <submittedName>
        <fullName evidence="1">Uncharacterized protein</fullName>
    </submittedName>
</protein>
<evidence type="ECO:0000313" key="1">
    <source>
        <dbReference type="EMBL" id="SVB66378.1"/>
    </source>
</evidence>
<gene>
    <name evidence="1" type="ORF">METZ01_LOCUS219232</name>
</gene>
<proteinExistence type="predicted"/>